<dbReference type="Gene3D" id="3.10.129.10">
    <property type="entry name" value="Hotdog Thioesterase"/>
    <property type="match status" value="1"/>
</dbReference>
<comment type="caution">
    <text evidence="1">The sequence shown here is derived from an EMBL/GenBank/DDBJ whole genome shotgun (WGS) entry which is preliminary data.</text>
</comment>
<reference evidence="1 2" key="1">
    <citation type="journal article" date="2024" name="Chem. Sci.">
        <title>Discovery of megapolipeptins by genome mining of a Burkholderiales bacteria collection.</title>
        <authorList>
            <person name="Paulo B.S."/>
            <person name="Recchia M.J.J."/>
            <person name="Lee S."/>
            <person name="Fergusson C.H."/>
            <person name="Romanowski S.B."/>
            <person name="Hernandez A."/>
            <person name="Krull N."/>
            <person name="Liu D.Y."/>
            <person name="Cavanagh H."/>
            <person name="Bos A."/>
            <person name="Gray C.A."/>
            <person name="Murphy B.T."/>
            <person name="Linington R.G."/>
            <person name="Eustaquio A.S."/>
        </authorList>
    </citation>
    <scope>NUCLEOTIDE SEQUENCE [LARGE SCALE GENOMIC DNA]</scope>
    <source>
        <strain evidence="1 2">RL16-012-BIC-B</strain>
    </source>
</reference>
<accession>A0ABW8ZP14</accession>
<keyword evidence="2" id="KW-1185">Reference proteome</keyword>
<name>A0ABW8ZP14_9BURK</name>
<proteinExistence type="predicted"/>
<dbReference type="EMBL" id="JAQQFN010000010">
    <property type="protein sequence ID" value="MFL9884405.1"/>
    <property type="molecule type" value="Genomic_DNA"/>
</dbReference>
<dbReference type="RefSeq" id="WP_408332791.1">
    <property type="nucleotide sequence ID" value="NZ_JAQQFH010000032.1"/>
</dbReference>
<protein>
    <submittedName>
        <fullName evidence="1">MaoC/PaaZ C-terminal domain-containing protein</fullName>
    </submittedName>
</protein>
<dbReference type="SUPFAM" id="SSF54637">
    <property type="entry name" value="Thioesterase/thiol ester dehydrase-isomerase"/>
    <property type="match status" value="1"/>
</dbReference>
<dbReference type="InterPro" id="IPR029069">
    <property type="entry name" value="HotDog_dom_sf"/>
</dbReference>
<sequence>MTSLRYNAHDIRAWAEFSGDFNPIHFDLARAARLNLLAVPVHGMRVMLDIKSALFQRMVGPAGAAHREATGWLLYKAVLRSPVLCDERYTLEIEERRQGCHYALIDARGHDECVTGYMRAAPEPQISPGLCTDMPAAWRSFTLTGKQLAGSTSAFRTCAHRHNEAWMLLDALLFGAALQDTGLFLQVAQSLKAGTARSADDLMRSATVLQTHHSTLISENVQKLRIDADGHVGELDAIDCRIDAPFIDGNPAEGFVVQVSLDAYDRGALLLRTTVGLKIFR</sequence>
<evidence type="ECO:0000313" key="1">
    <source>
        <dbReference type="EMBL" id="MFL9884405.1"/>
    </source>
</evidence>
<evidence type="ECO:0000313" key="2">
    <source>
        <dbReference type="Proteomes" id="UP001629249"/>
    </source>
</evidence>
<dbReference type="Proteomes" id="UP001629249">
    <property type="component" value="Unassembled WGS sequence"/>
</dbReference>
<gene>
    <name evidence="1" type="ORF">PQR66_15290</name>
</gene>
<organism evidence="1 2">
    <name type="scientific">Paraburkholderia agricolaris</name>
    <dbReference type="NCBI Taxonomy" id="2152888"/>
    <lineage>
        <taxon>Bacteria</taxon>
        <taxon>Pseudomonadati</taxon>
        <taxon>Pseudomonadota</taxon>
        <taxon>Betaproteobacteria</taxon>
        <taxon>Burkholderiales</taxon>
        <taxon>Burkholderiaceae</taxon>
        <taxon>Paraburkholderia</taxon>
    </lineage>
</organism>